<dbReference type="OrthoDB" id="8370468at2"/>
<evidence type="ECO:0000313" key="1">
    <source>
        <dbReference type="EMBL" id="TBN54464.1"/>
    </source>
</evidence>
<evidence type="ECO:0008006" key="3">
    <source>
        <dbReference type="Google" id="ProtNLM"/>
    </source>
</evidence>
<dbReference type="EMBL" id="SIUB01000002">
    <property type="protein sequence ID" value="TBN54464.1"/>
    <property type="molecule type" value="Genomic_DNA"/>
</dbReference>
<sequence length="241" mass="26471">MPAFTPKHLLDCPDTQTFEVFAEPLPSRASRFPALKSKGSSRGEIYCASSGRIIVYESALERRAAVICLASPDVVDIWDQPPPVIYTIGAGGIERRHTFDFRLVLKNSCRIAVAVKPYERAIATCFFHHMRLIARQLDRSFADKVVVLTERELDPIAVQHAELVLIARRSHDPEADAAIQHVAASLIGAVSVNQLVDRTGLQGRGFYAIARAIGIGMLQPVSYGPLCGYTMVKSLVSEGRL</sequence>
<reference evidence="1 2" key="1">
    <citation type="submission" date="2019-02" db="EMBL/GenBank/DDBJ databases">
        <title>Hansschlegelia quercus sp. nov., a novel methylotrophic bacterium from buds of oak (Quercus robur L.).</title>
        <authorList>
            <person name="Agafonova N.V."/>
            <person name="Kaparullina E.N."/>
            <person name="Grouzdev D.S."/>
            <person name="Doronina N.V."/>
        </authorList>
    </citation>
    <scope>NUCLEOTIDE SEQUENCE [LARGE SCALE GENOMIC DNA]</scope>
    <source>
        <strain evidence="1 2">Dub</strain>
    </source>
</reference>
<evidence type="ECO:0000313" key="2">
    <source>
        <dbReference type="Proteomes" id="UP000291613"/>
    </source>
</evidence>
<name>A0A4Q9GNV8_9HYPH</name>
<proteinExistence type="predicted"/>
<protein>
    <recommendedName>
        <fullName evidence="3">TnsA endonuclease N-terminal domain-containing protein</fullName>
    </recommendedName>
</protein>
<dbReference type="AlphaFoldDB" id="A0A4Q9GNV8"/>
<comment type="caution">
    <text evidence="1">The sequence shown here is derived from an EMBL/GenBank/DDBJ whole genome shotgun (WGS) entry which is preliminary data.</text>
</comment>
<organism evidence="1 2">
    <name type="scientific">Hansschlegelia quercus</name>
    <dbReference type="NCBI Taxonomy" id="2528245"/>
    <lineage>
        <taxon>Bacteria</taxon>
        <taxon>Pseudomonadati</taxon>
        <taxon>Pseudomonadota</taxon>
        <taxon>Alphaproteobacteria</taxon>
        <taxon>Hyphomicrobiales</taxon>
        <taxon>Methylopilaceae</taxon>
        <taxon>Hansschlegelia</taxon>
    </lineage>
</organism>
<keyword evidence="2" id="KW-1185">Reference proteome</keyword>
<dbReference type="Proteomes" id="UP000291613">
    <property type="component" value="Unassembled WGS sequence"/>
</dbReference>
<dbReference type="RefSeq" id="WP_131002202.1">
    <property type="nucleotide sequence ID" value="NZ_JBHSZR010000005.1"/>
</dbReference>
<gene>
    <name evidence="1" type="ORF">EYR15_06440</name>
</gene>
<accession>A0A4Q9GNV8</accession>